<accession>A0A345KQ27</accession>
<organism evidence="1 2">
    <name type="scientific">Gordonia phage SketchMex</name>
    <dbReference type="NCBI Taxonomy" id="2250418"/>
    <lineage>
        <taxon>Viruses</taxon>
        <taxon>Duplodnaviria</taxon>
        <taxon>Heunggongvirae</taxon>
        <taxon>Uroviricota</taxon>
        <taxon>Caudoviricetes</taxon>
        <taxon>Emalynvirus</taxon>
        <taxon>Emalynvirus troje</taxon>
    </lineage>
</organism>
<dbReference type="EMBL" id="MH450132">
    <property type="protein sequence ID" value="AXH45129.1"/>
    <property type="molecule type" value="Genomic_DNA"/>
</dbReference>
<protein>
    <submittedName>
        <fullName evidence="1">Uncharacterized protein</fullName>
    </submittedName>
</protein>
<evidence type="ECO:0000313" key="2">
    <source>
        <dbReference type="Proteomes" id="UP000259635"/>
    </source>
</evidence>
<name>A0A345KQ27_9CAUD</name>
<reference evidence="1 2" key="1">
    <citation type="submission" date="2018-06" db="EMBL/GenBank/DDBJ databases">
        <authorList>
            <person name="Askins J.L."/>
            <person name="Jones G.C."/>
            <person name="Pennington B.T."/>
            <person name="David R."/>
            <person name="Bowman H."/>
            <person name="Brownlee C.M."/>
            <person name="Davis H.K."/>
            <person name="Edmondson E.M."/>
            <person name="Edwards S.L."/>
            <person name="Gills J.R."/>
            <person name="Haberman K.L."/>
            <person name="Jacobs K.R."/>
            <person name="Livingston L.W."/>
            <person name="Masengale M.E."/>
            <person name="Morrison C.M."/>
            <person name="Mullins A.M."/>
            <person name="Pate M.D."/>
            <person name="Pickard K.N."/>
            <person name="Rainwater D.R."/>
            <person name="Studdard A.C."/>
            <person name="Walker A.L."/>
            <person name="Wooten L.C."/>
            <person name="Plymale R.C."/>
            <person name="Reyna N.S."/>
            <person name="Garlena R.A."/>
            <person name="Russell D.A."/>
            <person name="Pope W.H."/>
            <person name="Jacobs-Sera D."/>
            <person name="Hendrix R.W."/>
            <person name="Hatfull G.F."/>
        </authorList>
    </citation>
    <scope>NUCLEOTIDE SEQUENCE [LARGE SCALE GENOMIC DNA]</scope>
</reference>
<sequence length="110" mass="12084">MVQFSCSTTHRPKEHTMKLRLLTAASAAAIALSSLLAPSAFASSEITQDLDYGPSETFTPRQDTIIQGDYDGPRERNYDSPGVAQCPGEAISRDYVRDSSGEYSWVCRYA</sequence>
<proteinExistence type="predicted"/>
<dbReference type="Proteomes" id="UP000259635">
    <property type="component" value="Segment"/>
</dbReference>
<evidence type="ECO:0000313" key="1">
    <source>
        <dbReference type="EMBL" id="AXH45129.1"/>
    </source>
</evidence>
<gene>
    <name evidence="1" type="primary">29</name>
    <name evidence="1" type="ORF">SEA_SKETCHMEX_29</name>
</gene>